<dbReference type="SMART" id="SM00320">
    <property type="entry name" value="WD40"/>
    <property type="match status" value="3"/>
</dbReference>
<dbReference type="InterPro" id="IPR011044">
    <property type="entry name" value="Quino_amine_DH_bsu"/>
</dbReference>
<keyword evidence="1 8" id="KW-0808">Transferase</keyword>
<proteinExistence type="predicted"/>
<dbReference type="InterPro" id="IPR015943">
    <property type="entry name" value="WD40/YVTN_repeat-like_dom_sf"/>
</dbReference>
<protein>
    <submittedName>
        <fullName evidence="8">Serine/threonine-protein kinase PknD</fullName>
        <ecNumber evidence="8">2.7.11.1</ecNumber>
    </submittedName>
</protein>
<evidence type="ECO:0000256" key="2">
    <source>
        <dbReference type="ARBA" id="ARBA00022741"/>
    </source>
</evidence>
<dbReference type="GO" id="GO:0004674">
    <property type="term" value="F:protein serine/threonine kinase activity"/>
    <property type="evidence" value="ECO:0007669"/>
    <property type="project" value="UniProtKB-EC"/>
</dbReference>
<evidence type="ECO:0000259" key="7">
    <source>
        <dbReference type="PROSITE" id="PS50011"/>
    </source>
</evidence>
<evidence type="ECO:0000256" key="4">
    <source>
        <dbReference type="ARBA" id="ARBA00022840"/>
    </source>
</evidence>
<dbReference type="CDD" id="cd14014">
    <property type="entry name" value="STKc_PknB_like"/>
    <property type="match status" value="1"/>
</dbReference>
<sequence length="1191" mass="133390">MNDNEITNLELLDAISDQFESEWSCDSLSLLESCLQQCTPEIRESLFGELLKIDVELRTDRGKSLRPEAYLAKFPAYDRQIQEMLKVESSPAETEAIVLDKTTGMSGDGTQKSAENSPGDWQFGRFKIKQELGRGAFGIVFRAHDPTLDREVALKLARFTSDDQLLVDRFLSEAQIAAQMQHPHIVAVWERGCVDQQYYLSSSFVRGVTLEQSLADSTSDLLRDVVWVRNLADALDYAHQKSIIHRDIKPANVMIDEQNQPMIMDFGLAKRTDHAVDLTREGVIMGTPAYMSPEQARGVASEIGAQTDQYSLGVLFYQMLTGSVPWSGSTMEIVTHLQGYPSPPSFANTANEIPADLQAICQHMLEPRAADRYSRCQGIVDDLNRFLENRPVSVRPISALESVIRWSRRNQIVSSSIGAVVLTLLLSLLLVSGAWVNAQFAWKEANANLIVADNQKKKAKAEERKAKRQEQQAKAERAIAEEQTDKAIEAGIAQRKEASRVSILLAGQRVQLGRFYEAEILLKGVAQEDRNWVWRIQNNRIPKAVCRIDIGFNEEVSPKVIFDGTDSRVVIALPTRLHSLIHKTHIFDAKTGALIDKVASESPDVTPLGGGFTKGGRYLIVQTDYNNKTLLRKVSAYDTKLKKLIGNQVDVQSFTPLTDRKDEVLLVKPSDSESEYFLWNFITDELKSLGKDLKQCRVYNYSVNAERTELTLRDRQGITIVQVADGERVSKPILERLDATDFNMSLDRKLVVGRLQEDWPWNARGRYVDSGNVAVVALPRTMTAKLESTPTHQPLEGSGGARGYIISNNNRYVCLDQVHHGGFASITRPITWWRRDTGEWLGHTQGIAISPSGGLYATNEENAVVVRPAPTLFRRFASSQIEEKLADLRPVTPTWQSRPMVFYDQEKPWLFIAHSNGRDVVEVDTRIISLKPKSPEYRFKPRRAVVHHDTHRVAFMNGEQTVDIHSLKTGERTHQLPCDSSPNTSSLAFHPNGELFVAGHSGGLVVWSIAEQKIVKHLPKVKSWGGQHGRLSFSADGKLLAVGGTNGLAMVNTADWSLRWRTWVGKMAWKASISHDSRYVCVNGNYGEIAIHNAADGSLAKSIKTDSRMVHPVFHPTLPLLLAGRNDGQLVIYETRSWRPVFDEFVGYGRIDEFNFSQSGDSVAIGMECGYNRRWFELRGGVESLVGLPEE</sequence>
<evidence type="ECO:0000256" key="6">
    <source>
        <dbReference type="SAM" id="Coils"/>
    </source>
</evidence>
<dbReference type="InterPro" id="IPR000719">
    <property type="entry name" value="Prot_kinase_dom"/>
</dbReference>
<feature type="binding site" evidence="5">
    <location>
        <position position="155"/>
    </location>
    <ligand>
        <name>ATP</name>
        <dbReference type="ChEBI" id="CHEBI:30616"/>
    </ligand>
</feature>
<dbReference type="SUPFAM" id="SSF50969">
    <property type="entry name" value="YVTN repeat-like/Quinoprotein amine dehydrogenase"/>
    <property type="match status" value="2"/>
</dbReference>
<dbReference type="PROSITE" id="PS00107">
    <property type="entry name" value="PROTEIN_KINASE_ATP"/>
    <property type="match status" value="1"/>
</dbReference>
<dbReference type="PANTHER" id="PTHR43289">
    <property type="entry name" value="MITOGEN-ACTIVATED PROTEIN KINASE KINASE KINASE 20-RELATED"/>
    <property type="match status" value="1"/>
</dbReference>
<evidence type="ECO:0000256" key="1">
    <source>
        <dbReference type="ARBA" id="ARBA00022679"/>
    </source>
</evidence>
<dbReference type="InterPro" id="IPR011009">
    <property type="entry name" value="Kinase-like_dom_sf"/>
</dbReference>
<dbReference type="SUPFAM" id="SSF56112">
    <property type="entry name" value="Protein kinase-like (PK-like)"/>
    <property type="match status" value="1"/>
</dbReference>
<keyword evidence="6" id="KW-0175">Coiled coil</keyword>
<evidence type="ECO:0000256" key="5">
    <source>
        <dbReference type="PROSITE-ProRule" id="PRU10141"/>
    </source>
</evidence>
<dbReference type="Pfam" id="PF23749">
    <property type="entry name" value="DUF7165"/>
    <property type="match status" value="1"/>
</dbReference>
<dbReference type="AlphaFoldDB" id="A0A7V9A7S9"/>
<feature type="domain" description="Protein kinase" evidence="7">
    <location>
        <begin position="126"/>
        <end position="387"/>
    </location>
</feature>
<gene>
    <name evidence="8" type="primary">pknD_14</name>
    <name evidence="8" type="ORF">HOV93_27650</name>
</gene>
<name>A0A7V9A7S9_9BACT</name>
<evidence type="ECO:0000256" key="3">
    <source>
        <dbReference type="ARBA" id="ARBA00022777"/>
    </source>
</evidence>
<keyword evidence="4 5" id="KW-0067">ATP-binding</keyword>
<evidence type="ECO:0000313" key="8">
    <source>
        <dbReference type="EMBL" id="MBA2115583.1"/>
    </source>
</evidence>
<dbReference type="PROSITE" id="PS00108">
    <property type="entry name" value="PROTEIN_KINASE_ST"/>
    <property type="match status" value="1"/>
</dbReference>
<dbReference type="InterPro" id="IPR008271">
    <property type="entry name" value="Ser/Thr_kinase_AS"/>
</dbReference>
<dbReference type="EC" id="2.7.11.1" evidence="8"/>
<keyword evidence="9" id="KW-1185">Reference proteome</keyword>
<dbReference type="Gene3D" id="3.30.200.20">
    <property type="entry name" value="Phosphorylase Kinase, domain 1"/>
    <property type="match status" value="1"/>
</dbReference>
<dbReference type="InterPro" id="IPR017441">
    <property type="entry name" value="Protein_kinase_ATP_BS"/>
</dbReference>
<reference evidence="8 9" key="1">
    <citation type="submission" date="2020-05" db="EMBL/GenBank/DDBJ databases">
        <title>Bremerella alba sp. nov., a novel planctomycete isolated from the surface of the macroalga Fucus spiralis.</title>
        <authorList>
            <person name="Godinho O."/>
            <person name="Botelho R."/>
            <person name="Albuquerque L."/>
            <person name="Wiegand S."/>
            <person name="Da Costa M.S."/>
            <person name="Lobo-Da-Cunha A."/>
            <person name="Jogler C."/>
            <person name="Lage O.M."/>
        </authorList>
    </citation>
    <scope>NUCLEOTIDE SEQUENCE [LARGE SCALE GENOMIC DNA]</scope>
    <source>
        <strain evidence="8 9">FF15</strain>
    </source>
</reference>
<keyword evidence="3 8" id="KW-0418">Kinase</keyword>
<organism evidence="8 9">
    <name type="scientific">Bremerella alba</name>
    <dbReference type="NCBI Taxonomy" id="980252"/>
    <lineage>
        <taxon>Bacteria</taxon>
        <taxon>Pseudomonadati</taxon>
        <taxon>Planctomycetota</taxon>
        <taxon>Planctomycetia</taxon>
        <taxon>Pirellulales</taxon>
        <taxon>Pirellulaceae</taxon>
        <taxon>Bremerella</taxon>
    </lineage>
</organism>
<dbReference type="SMART" id="SM00220">
    <property type="entry name" value="S_TKc"/>
    <property type="match status" value="1"/>
</dbReference>
<dbReference type="GO" id="GO:0005524">
    <property type="term" value="F:ATP binding"/>
    <property type="evidence" value="ECO:0007669"/>
    <property type="project" value="UniProtKB-UniRule"/>
</dbReference>
<keyword evidence="2 5" id="KW-0547">Nucleotide-binding</keyword>
<evidence type="ECO:0000313" key="9">
    <source>
        <dbReference type="Proteomes" id="UP000551616"/>
    </source>
</evidence>
<dbReference type="Gene3D" id="1.10.510.10">
    <property type="entry name" value="Transferase(Phosphotransferase) domain 1"/>
    <property type="match status" value="1"/>
</dbReference>
<dbReference type="Proteomes" id="UP000551616">
    <property type="component" value="Unassembled WGS sequence"/>
</dbReference>
<feature type="coiled-coil region" evidence="6">
    <location>
        <begin position="449"/>
        <end position="486"/>
    </location>
</feature>
<comment type="caution">
    <text evidence="8">The sequence shown here is derived from an EMBL/GenBank/DDBJ whole genome shotgun (WGS) entry which is preliminary data.</text>
</comment>
<dbReference type="InterPro" id="IPR055589">
    <property type="entry name" value="DUF7165"/>
</dbReference>
<dbReference type="InterPro" id="IPR001680">
    <property type="entry name" value="WD40_rpt"/>
</dbReference>
<dbReference type="Pfam" id="PF00069">
    <property type="entry name" value="Pkinase"/>
    <property type="match status" value="1"/>
</dbReference>
<dbReference type="PANTHER" id="PTHR43289:SF6">
    <property type="entry name" value="SERINE_THREONINE-PROTEIN KINASE NEKL-3"/>
    <property type="match status" value="1"/>
</dbReference>
<dbReference type="PROSITE" id="PS50011">
    <property type="entry name" value="PROTEIN_KINASE_DOM"/>
    <property type="match status" value="1"/>
</dbReference>
<accession>A0A7V9A7S9</accession>
<dbReference type="Gene3D" id="2.130.10.10">
    <property type="entry name" value="YVTN repeat-like/Quinoprotein amine dehydrogenase"/>
    <property type="match status" value="2"/>
</dbReference>
<dbReference type="EMBL" id="JABRWO010000007">
    <property type="protein sequence ID" value="MBA2115583.1"/>
    <property type="molecule type" value="Genomic_DNA"/>
</dbReference>